<sequence length="173" mass="19120">MFFPTLKCLLIRPLNRVTLVGALHDVHTGFLGQTSVFQFTLTCTFLDLKTSDSITTSNSTTTTKSSQLLSTLGTGTSTGGEQIVKEQYTVRCLGDEAYTDALKNVLDDGSIVQVIGRLKTSEVMDGSKRQMFPCVLVEQGRWSSVSLLYSIRKQRRDWQLQKALEEASAAEKS</sequence>
<name>A0A1X0NQ40_9TRYP</name>
<evidence type="ECO:0000313" key="1">
    <source>
        <dbReference type="EMBL" id="ORC86628.1"/>
    </source>
</evidence>
<dbReference type="Gene3D" id="2.40.50.140">
    <property type="entry name" value="Nucleic acid-binding proteins"/>
    <property type="match status" value="1"/>
</dbReference>
<dbReference type="RefSeq" id="XP_028880694.1">
    <property type="nucleotide sequence ID" value="XM_029028111.1"/>
</dbReference>
<reference evidence="1 2" key="1">
    <citation type="submission" date="2017-03" db="EMBL/GenBank/DDBJ databases">
        <title>An alternative strategy for trypanosome survival in the mammalian bloodstream revealed through genome and transcriptome analysis of the ubiquitous bovine parasite Trypanosoma (Megatrypanum) theileri.</title>
        <authorList>
            <person name="Kelly S."/>
            <person name="Ivens A."/>
            <person name="Mott A."/>
            <person name="O'Neill E."/>
            <person name="Emms D."/>
            <person name="Macleod O."/>
            <person name="Voorheis P."/>
            <person name="Matthews J."/>
            <person name="Matthews K."/>
            <person name="Carrington M."/>
        </authorList>
    </citation>
    <scope>NUCLEOTIDE SEQUENCE [LARGE SCALE GENOMIC DNA]</scope>
    <source>
        <strain evidence="1">Edinburgh</strain>
    </source>
</reference>
<accession>A0A1X0NQ40</accession>
<dbReference type="GeneID" id="39987891"/>
<proteinExistence type="predicted"/>
<dbReference type="EMBL" id="NBCO01000027">
    <property type="protein sequence ID" value="ORC86628.1"/>
    <property type="molecule type" value="Genomic_DNA"/>
</dbReference>
<dbReference type="PANTHER" id="PTHR40735:SF3">
    <property type="entry name" value="RNA-EDITING COMPLEX PROTEIN MP42"/>
    <property type="match status" value="1"/>
</dbReference>
<gene>
    <name evidence="1" type="ORF">TM35_000272180</name>
</gene>
<dbReference type="OrthoDB" id="239615at2759"/>
<evidence type="ECO:0000313" key="2">
    <source>
        <dbReference type="Proteomes" id="UP000192257"/>
    </source>
</evidence>
<dbReference type="VEuPathDB" id="TriTrypDB:TM35_000272180"/>
<dbReference type="PANTHER" id="PTHR40735">
    <property type="entry name" value="RNA-EDITING COMPLEX PROTEIN MP42-RELATED"/>
    <property type="match status" value="1"/>
</dbReference>
<keyword evidence="2" id="KW-1185">Reference proteome</keyword>
<dbReference type="Proteomes" id="UP000192257">
    <property type="component" value="Unassembled WGS sequence"/>
</dbReference>
<organism evidence="1 2">
    <name type="scientific">Trypanosoma theileri</name>
    <dbReference type="NCBI Taxonomy" id="67003"/>
    <lineage>
        <taxon>Eukaryota</taxon>
        <taxon>Discoba</taxon>
        <taxon>Euglenozoa</taxon>
        <taxon>Kinetoplastea</taxon>
        <taxon>Metakinetoplastina</taxon>
        <taxon>Trypanosomatida</taxon>
        <taxon>Trypanosomatidae</taxon>
        <taxon>Trypanosoma</taxon>
    </lineage>
</organism>
<dbReference type="InterPro" id="IPR012340">
    <property type="entry name" value="NA-bd_OB-fold"/>
</dbReference>
<protein>
    <submittedName>
        <fullName evidence="1">RNA-editing complex protein</fullName>
    </submittedName>
</protein>
<dbReference type="AlphaFoldDB" id="A0A1X0NQ40"/>
<comment type="caution">
    <text evidence="1">The sequence shown here is derived from an EMBL/GenBank/DDBJ whole genome shotgun (WGS) entry which is preliminary data.</text>
</comment>